<gene>
    <name evidence="5 6" type="primary">rpmG</name>
    <name evidence="6" type="ORF">D2V17_13230</name>
</gene>
<dbReference type="NCBIfam" id="TIGR01023">
    <property type="entry name" value="rpmG_bact"/>
    <property type="match status" value="1"/>
</dbReference>
<dbReference type="Pfam" id="PF00471">
    <property type="entry name" value="Ribosomal_L33"/>
    <property type="match status" value="1"/>
</dbReference>
<dbReference type="NCBIfam" id="NF001860">
    <property type="entry name" value="PRK00595.1"/>
    <property type="match status" value="1"/>
</dbReference>
<dbReference type="InterPro" id="IPR001705">
    <property type="entry name" value="Ribosomal_bL33"/>
</dbReference>
<evidence type="ECO:0000256" key="3">
    <source>
        <dbReference type="ARBA" id="ARBA00023274"/>
    </source>
</evidence>
<keyword evidence="3 5" id="KW-0687">Ribonucleoprotein</keyword>
<dbReference type="SUPFAM" id="SSF57829">
    <property type="entry name" value="Zn-binding ribosomal proteins"/>
    <property type="match status" value="1"/>
</dbReference>
<dbReference type="Gene3D" id="2.20.28.120">
    <property type="entry name" value="Ribosomal protein L33"/>
    <property type="match status" value="1"/>
</dbReference>
<keyword evidence="7" id="KW-1185">Reference proteome</keyword>
<dbReference type="PANTHER" id="PTHR15238:SF1">
    <property type="entry name" value="LARGE RIBOSOMAL SUBUNIT PROTEIN BL33M"/>
    <property type="match status" value="1"/>
</dbReference>
<sequence>MAKPATIKIRLNSTAGTGHFYVTKKNPRNHTEKFTFRKYDPVAKKHVEYKEGKIK</sequence>
<dbReference type="EMBL" id="QXFM01000112">
    <property type="protein sequence ID" value="RIV83546.1"/>
    <property type="molecule type" value="Genomic_DNA"/>
</dbReference>
<comment type="caution">
    <text evidence="6">The sequence shown here is derived from an EMBL/GenBank/DDBJ whole genome shotgun (WGS) entry which is preliminary data.</text>
</comment>
<evidence type="ECO:0000256" key="1">
    <source>
        <dbReference type="ARBA" id="ARBA00007596"/>
    </source>
</evidence>
<dbReference type="Proteomes" id="UP000265366">
    <property type="component" value="Unassembled WGS sequence"/>
</dbReference>
<dbReference type="InterPro" id="IPR038584">
    <property type="entry name" value="Ribosomal_bL33_sf"/>
</dbReference>
<evidence type="ECO:0000256" key="2">
    <source>
        <dbReference type="ARBA" id="ARBA00022980"/>
    </source>
</evidence>
<reference evidence="6 7" key="1">
    <citation type="submission" date="2018-08" db="EMBL/GenBank/DDBJ databases">
        <title>Erythrobacter zhengii sp.nov., a bacterium isolated from deep-sea sediment.</title>
        <authorList>
            <person name="Fang C."/>
            <person name="Wu Y.-H."/>
            <person name="Sun C."/>
            <person name="Wang H."/>
            <person name="Cheng H."/>
            <person name="Meng F.-X."/>
            <person name="Wang C.-S."/>
            <person name="Xu X.-W."/>
        </authorList>
    </citation>
    <scope>NUCLEOTIDE SEQUENCE [LARGE SCALE GENOMIC DNA]</scope>
    <source>
        <strain evidence="6 7">CCTCC AB 2015396</strain>
    </source>
</reference>
<dbReference type="HAMAP" id="MF_00294">
    <property type="entry name" value="Ribosomal_bL33"/>
    <property type="match status" value="1"/>
</dbReference>
<dbReference type="PROSITE" id="PS00582">
    <property type="entry name" value="RIBOSOMAL_L33"/>
    <property type="match status" value="1"/>
</dbReference>
<dbReference type="GO" id="GO:0003735">
    <property type="term" value="F:structural constituent of ribosome"/>
    <property type="evidence" value="ECO:0007669"/>
    <property type="project" value="InterPro"/>
</dbReference>
<comment type="similarity">
    <text evidence="1 5">Belongs to the bacterial ribosomal protein bL33 family.</text>
</comment>
<dbReference type="GO" id="GO:0006412">
    <property type="term" value="P:translation"/>
    <property type="evidence" value="ECO:0007669"/>
    <property type="project" value="UniProtKB-UniRule"/>
</dbReference>
<dbReference type="InterPro" id="IPR018264">
    <property type="entry name" value="Ribosomal_bL33_CS"/>
</dbReference>
<protein>
    <recommendedName>
        <fullName evidence="4 5">Large ribosomal subunit protein bL33</fullName>
    </recommendedName>
</protein>
<keyword evidence="2 5" id="KW-0689">Ribosomal protein</keyword>
<accession>A0A3A1P6F5</accession>
<evidence type="ECO:0000256" key="5">
    <source>
        <dbReference type="HAMAP-Rule" id="MF_00294"/>
    </source>
</evidence>
<dbReference type="InterPro" id="IPR011332">
    <property type="entry name" value="Ribosomal_zn-bd"/>
</dbReference>
<proteinExistence type="inferred from homology"/>
<dbReference type="GO" id="GO:0022625">
    <property type="term" value="C:cytosolic large ribosomal subunit"/>
    <property type="evidence" value="ECO:0007669"/>
    <property type="project" value="TreeGrafter"/>
</dbReference>
<name>A0A3A1P6F5_9SPHN</name>
<dbReference type="OrthoDB" id="21586at2"/>
<dbReference type="AlphaFoldDB" id="A0A3A1P6F5"/>
<dbReference type="PANTHER" id="PTHR15238">
    <property type="entry name" value="54S RIBOSOMAL PROTEIN L39, MITOCHONDRIAL"/>
    <property type="match status" value="1"/>
</dbReference>
<evidence type="ECO:0000313" key="6">
    <source>
        <dbReference type="EMBL" id="RIV83546.1"/>
    </source>
</evidence>
<evidence type="ECO:0000256" key="4">
    <source>
        <dbReference type="ARBA" id="ARBA00035176"/>
    </source>
</evidence>
<evidence type="ECO:0000313" key="7">
    <source>
        <dbReference type="Proteomes" id="UP000265366"/>
    </source>
</evidence>
<organism evidence="6 7">
    <name type="scientific">Aurantiacibacter xanthus</name>
    <dbReference type="NCBI Taxonomy" id="1784712"/>
    <lineage>
        <taxon>Bacteria</taxon>
        <taxon>Pseudomonadati</taxon>
        <taxon>Pseudomonadota</taxon>
        <taxon>Alphaproteobacteria</taxon>
        <taxon>Sphingomonadales</taxon>
        <taxon>Erythrobacteraceae</taxon>
        <taxon>Aurantiacibacter</taxon>
    </lineage>
</organism>
<dbReference type="RefSeq" id="WP_119593273.1">
    <property type="nucleotide sequence ID" value="NZ_QXFM01000112.1"/>
</dbReference>